<reference evidence="2" key="1">
    <citation type="journal article" date="2024" name="Gigascience">
        <title>Chromosome-level genome of the poultry shaft louse Menopon gallinae provides insight into the host-switching and adaptive evolution of parasitic lice.</title>
        <authorList>
            <person name="Xu Y."/>
            <person name="Ma L."/>
            <person name="Liu S."/>
            <person name="Liang Y."/>
            <person name="Liu Q."/>
            <person name="He Z."/>
            <person name="Tian L."/>
            <person name="Duan Y."/>
            <person name="Cai W."/>
            <person name="Li H."/>
            <person name="Song F."/>
        </authorList>
    </citation>
    <scope>NUCLEOTIDE SEQUENCE</scope>
    <source>
        <strain evidence="2">Cailab_2023a</strain>
    </source>
</reference>
<comment type="caution">
    <text evidence="2">The sequence shown here is derived from an EMBL/GenBank/DDBJ whole genome shotgun (WGS) entry which is preliminary data.</text>
</comment>
<gene>
    <name evidence="2" type="ORF">PYX00_002389</name>
</gene>
<protein>
    <submittedName>
        <fullName evidence="2">Uncharacterized protein</fullName>
    </submittedName>
</protein>
<dbReference type="AlphaFoldDB" id="A0AAW2IGM1"/>
<name>A0AAW2IGM1_9NEOP</name>
<feature type="compositionally biased region" description="Low complexity" evidence="1">
    <location>
        <begin position="31"/>
        <end position="41"/>
    </location>
</feature>
<feature type="region of interest" description="Disordered" evidence="1">
    <location>
        <begin position="24"/>
        <end position="47"/>
    </location>
</feature>
<accession>A0AAW2IGM1</accession>
<organism evidence="2">
    <name type="scientific">Menopon gallinae</name>
    <name type="common">poultry shaft louse</name>
    <dbReference type="NCBI Taxonomy" id="328185"/>
    <lineage>
        <taxon>Eukaryota</taxon>
        <taxon>Metazoa</taxon>
        <taxon>Ecdysozoa</taxon>
        <taxon>Arthropoda</taxon>
        <taxon>Hexapoda</taxon>
        <taxon>Insecta</taxon>
        <taxon>Pterygota</taxon>
        <taxon>Neoptera</taxon>
        <taxon>Paraneoptera</taxon>
        <taxon>Psocodea</taxon>
        <taxon>Troctomorpha</taxon>
        <taxon>Phthiraptera</taxon>
        <taxon>Amblycera</taxon>
        <taxon>Menoponidae</taxon>
        <taxon>Menopon</taxon>
    </lineage>
</organism>
<evidence type="ECO:0000313" key="2">
    <source>
        <dbReference type="EMBL" id="KAL0281390.1"/>
    </source>
</evidence>
<evidence type="ECO:0000256" key="1">
    <source>
        <dbReference type="SAM" id="MobiDB-lite"/>
    </source>
</evidence>
<proteinExistence type="predicted"/>
<dbReference type="EMBL" id="JARGDH010000001">
    <property type="protein sequence ID" value="KAL0281390.1"/>
    <property type="molecule type" value="Genomic_DNA"/>
</dbReference>
<sequence length="124" mass="14233">MKEMAMYYYACKLSSMASCSGRRREGGCSGCGTSTAPSTSGVPSTSTAGCSCCSRSRHKSKHKVTPLPWKKVSRRLEDVRLLIIQTLRFTTHIIKFFEYYYRNCRPSVYYRLLNFPKFPYHSKC</sequence>